<dbReference type="AlphaFoldDB" id="A0AA37RW50"/>
<comment type="caution">
    <text evidence="1">The sequence shown here is derived from an EMBL/GenBank/DDBJ whole genome shotgun (WGS) entry which is preliminary data.</text>
</comment>
<gene>
    <name evidence="1" type="ORF">GCM10007895_17000</name>
</gene>
<organism evidence="1 2">
    <name type="scientific">Paraferrimonas sedimenticola</name>
    <dbReference type="NCBI Taxonomy" id="375674"/>
    <lineage>
        <taxon>Bacteria</taxon>
        <taxon>Pseudomonadati</taxon>
        <taxon>Pseudomonadota</taxon>
        <taxon>Gammaproteobacteria</taxon>
        <taxon>Alteromonadales</taxon>
        <taxon>Ferrimonadaceae</taxon>
        <taxon>Paraferrimonas</taxon>
    </lineage>
</organism>
<accession>A0AA37RW50</accession>
<dbReference type="Proteomes" id="UP001161422">
    <property type="component" value="Unassembled WGS sequence"/>
</dbReference>
<reference evidence="1" key="1">
    <citation type="journal article" date="2014" name="Int. J. Syst. Evol. Microbiol.">
        <title>Complete genome sequence of Corynebacterium casei LMG S-19264T (=DSM 44701T), isolated from a smear-ripened cheese.</title>
        <authorList>
            <consortium name="US DOE Joint Genome Institute (JGI-PGF)"/>
            <person name="Walter F."/>
            <person name="Albersmeier A."/>
            <person name="Kalinowski J."/>
            <person name="Ruckert C."/>
        </authorList>
    </citation>
    <scope>NUCLEOTIDE SEQUENCE</scope>
    <source>
        <strain evidence="1">NBRC 101628</strain>
    </source>
</reference>
<keyword evidence="2" id="KW-1185">Reference proteome</keyword>
<dbReference type="EMBL" id="BSNC01000004">
    <property type="protein sequence ID" value="GLP96394.1"/>
    <property type="molecule type" value="Genomic_DNA"/>
</dbReference>
<proteinExistence type="predicted"/>
<name>A0AA37RW50_9GAMM</name>
<evidence type="ECO:0000313" key="1">
    <source>
        <dbReference type="EMBL" id="GLP96394.1"/>
    </source>
</evidence>
<evidence type="ECO:0000313" key="2">
    <source>
        <dbReference type="Proteomes" id="UP001161422"/>
    </source>
</evidence>
<protein>
    <submittedName>
        <fullName evidence="1">Uncharacterized protein</fullName>
    </submittedName>
</protein>
<dbReference type="RefSeq" id="WP_095505173.1">
    <property type="nucleotide sequence ID" value="NZ_BSNC01000004.1"/>
</dbReference>
<sequence>MEYEVNLNGRNYLIADYGEGVCVLLVLHYLAPDKLSEYKKSLSGREYRLLSVDLSHAWPNHPLELSQSQLNDIASDLHLLADINWLDEIVFAPSTLGTHVFEILEAKLKTRVRLLNYEHQSQLET</sequence>
<reference evidence="1" key="2">
    <citation type="submission" date="2023-01" db="EMBL/GenBank/DDBJ databases">
        <title>Draft genome sequence of Paraferrimonas sedimenticola strain NBRC 101628.</title>
        <authorList>
            <person name="Sun Q."/>
            <person name="Mori K."/>
        </authorList>
    </citation>
    <scope>NUCLEOTIDE SEQUENCE</scope>
    <source>
        <strain evidence="1">NBRC 101628</strain>
    </source>
</reference>